<evidence type="ECO:0000313" key="1">
    <source>
        <dbReference type="EMBL" id="CAK7332001.1"/>
    </source>
</evidence>
<dbReference type="EMBL" id="CAWUPB010000913">
    <property type="protein sequence ID" value="CAK7332001.1"/>
    <property type="molecule type" value="Genomic_DNA"/>
</dbReference>
<comment type="caution">
    <text evidence="1">The sequence shown here is derived from an EMBL/GenBank/DDBJ whole genome shotgun (WGS) entry which is preliminary data.</text>
</comment>
<dbReference type="AlphaFoldDB" id="A0AAV1RAK1"/>
<protein>
    <submittedName>
        <fullName evidence="1">Uncharacterized protein</fullName>
    </submittedName>
</protein>
<gene>
    <name evidence="1" type="ORF">DCAF_LOCUS8757</name>
</gene>
<organism evidence="1 2">
    <name type="scientific">Dovyalis caffra</name>
    <dbReference type="NCBI Taxonomy" id="77055"/>
    <lineage>
        <taxon>Eukaryota</taxon>
        <taxon>Viridiplantae</taxon>
        <taxon>Streptophyta</taxon>
        <taxon>Embryophyta</taxon>
        <taxon>Tracheophyta</taxon>
        <taxon>Spermatophyta</taxon>
        <taxon>Magnoliopsida</taxon>
        <taxon>eudicotyledons</taxon>
        <taxon>Gunneridae</taxon>
        <taxon>Pentapetalae</taxon>
        <taxon>rosids</taxon>
        <taxon>fabids</taxon>
        <taxon>Malpighiales</taxon>
        <taxon>Salicaceae</taxon>
        <taxon>Flacourtieae</taxon>
        <taxon>Dovyalis</taxon>
    </lineage>
</organism>
<evidence type="ECO:0000313" key="2">
    <source>
        <dbReference type="Proteomes" id="UP001314170"/>
    </source>
</evidence>
<dbReference type="Proteomes" id="UP001314170">
    <property type="component" value="Unassembled WGS sequence"/>
</dbReference>
<sequence length="57" mass="6562">MATSHLSGVVRIVRWLEQLLVIMREWLDEVDQVGLDIFGKVDETSFGSRVSWLREAS</sequence>
<reference evidence="1 2" key="1">
    <citation type="submission" date="2024-01" db="EMBL/GenBank/DDBJ databases">
        <authorList>
            <person name="Waweru B."/>
        </authorList>
    </citation>
    <scope>NUCLEOTIDE SEQUENCE [LARGE SCALE GENOMIC DNA]</scope>
</reference>
<keyword evidence="2" id="KW-1185">Reference proteome</keyword>
<proteinExistence type="predicted"/>
<accession>A0AAV1RAK1</accession>
<name>A0AAV1RAK1_9ROSI</name>